<dbReference type="SMART" id="SM00062">
    <property type="entry name" value="PBPb"/>
    <property type="match status" value="1"/>
</dbReference>
<keyword evidence="5" id="KW-1185">Reference proteome</keyword>
<proteinExistence type="predicted"/>
<evidence type="ECO:0000313" key="4">
    <source>
        <dbReference type="EMBL" id="MFC3084594.1"/>
    </source>
</evidence>
<feature type="domain" description="Solute-binding protein family 3/N-terminal" evidence="3">
    <location>
        <begin position="39"/>
        <end position="258"/>
    </location>
</feature>
<reference evidence="5" key="1">
    <citation type="journal article" date="2019" name="Int. J. Syst. Evol. Microbiol.">
        <title>The Global Catalogue of Microorganisms (GCM) 10K type strain sequencing project: providing services to taxonomists for standard genome sequencing and annotation.</title>
        <authorList>
            <consortium name="The Broad Institute Genomics Platform"/>
            <consortium name="The Broad Institute Genome Sequencing Center for Infectious Disease"/>
            <person name="Wu L."/>
            <person name="Ma J."/>
        </authorList>
    </citation>
    <scope>NUCLEOTIDE SEQUENCE [LARGE SCALE GENOMIC DNA]</scope>
    <source>
        <strain evidence="5">KCTC 62102</strain>
    </source>
</reference>
<dbReference type="RefSeq" id="WP_197642277.1">
    <property type="nucleotide sequence ID" value="NZ_JAEACP010000004.1"/>
</dbReference>
<dbReference type="Pfam" id="PF00497">
    <property type="entry name" value="SBP_bac_3"/>
    <property type="match status" value="1"/>
</dbReference>
<dbReference type="PANTHER" id="PTHR35936">
    <property type="entry name" value="MEMBRANE-BOUND LYTIC MUREIN TRANSGLYCOSYLASE F"/>
    <property type="match status" value="1"/>
</dbReference>
<comment type="caution">
    <text evidence="4">The sequence shown here is derived from an EMBL/GenBank/DDBJ whole genome shotgun (WGS) entry which is preliminary data.</text>
</comment>
<gene>
    <name evidence="4" type="ORF">ACFOD6_00905</name>
</gene>
<evidence type="ECO:0000259" key="3">
    <source>
        <dbReference type="SMART" id="SM00062"/>
    </source>
</evidence>
<feature type="chain" id="PRO_5045455510" evidence="2">
    <location>
        <begin position="24"/>
        <end position="270"/>
    </location>
</feature>
<protein>
    <submittedName>
        <fullName evidence="4">Substrate-binding periplasmic protein</fullName>
    </submittedName>
</protein>
<organism evidence="4 5">
    <name type="scientific">Tabrizicola soli</name>
    <dbReference type="NCBI Taxonomy" id="2185115"/>
    <lineage>
        <taxon>Bacteria</taxon>
        <taxon>Pseudomonadati</taxon>
        <taxon>Pseudomonadota</taxon>
        <taxon>Alphaproteobacteria</taxon>
        <taxon>Rhodobacterales</taxon>
        <taxon>Paracoccaceae</taxon>
        <taxon>Tabrizicola</taxon>
    </lineage>
</organism>
<dbReference type="InterPro" id="IPR001638">
    <property type="entry name" value="Solute-binding_3/MltF_N"/>
</dbReference>
<dbReference type="PANTHER" id="PTHR35936:SF17">
    <property type="entry name" value="ARGININE-BINDING EXTRACELLULAR PROTEIN ARTP"/>
    <property type="match status" value="1"/>
</dbReference>
<evidence type="ECO:0000313" key="5">
    <source>
        <dbReference type="Proteomes" id="UP001595445"/>
    </source>
</evidence>
<dbReference type="SUPFAM" id="SSF53850">
    <property type="entry name" value="Periplasmic binding protein-like II"/>
    <property type="match status" value="1"/>
</dbReference>
<dbReference type="Gene3D" id="3.40.190.10">
    <property type="entry name" value="Periplasmic binding protein-like II"/>
    <property type="match status" value="2"/>
</dbReference>
<sequence>MKATTLTSLGLALTLIGATSALAQDCAPKHAFTTLAEGTLTVALTNTPPYSAETDGTVGGIDGDLLKRFAEENCLTIGYEIFNYPGAVSAVQSGRADVAIGGFYRTAARDQVVTLSTPVYLDQLAVTSKAGYSTVDELIGKKVGTVEGYDWVMEMQDTIEGSTTYPSSLNLAQDVQADRLDAGLEGFGAAVVLHAGTDVKVTLLQADERIAATTLASQTAFLLPKDNGDFVAAMNASIEDYRGAGVIAEVLTAYGLDPSAATVGDSRVIE</sequence>
<dbReference type="EMBL" id="JBHRSM010000001">
    <property type="protein sequence ID" value="MFC3084594.1"/>
    <property type="molecule type" value="Genomic_DNA"/>
</dbReference>
<keyword evidence="1 2" id="KW-0732">Signal</keyword>
<evidence type="ECO:0000256" key="2">
    <source>
        <dbReference type="SAM" id="SignalP"/>
    </source>
</evidence>
<dbReference type="Proteomes" id="UP001595445">
    <property type="component" value="Unassembled WGS sequence"/>
</dbReference>
<name>A0ABV7DQZ0_9RHOB</name>
<evidence type="ECO:0000256" key="1">
    <source>
        <dbReference type="ARBA" id="ARBA00022729"/>
    </source>
</evidence>
<accession>A0ABV7DQZ0</accession>
<feature type="signal peptide" evidence="2">
    <location>
        <begin position="1"/>
        <end position="23"/>
    </location>
</feature>